<accession>E1R3H7</accession>
<keyword evidence="2" id="KW-1185">Reference proteome</keyword>
<dbReference type="STRING" id="573413.Spirs_2495"/>
<dbReference type="EMBL" id="CP002116">
    <property type="protein sequence ID" value="ADK81608.1"/>
    <property type="molecule type" value="Genomic_DNA"/>
</dbReference>
<sequence length="102" mass="10894">MKDIEVLVSVVGKDFSYIPGKVSAPDDVAKDLVRAGHAKFLDEKGVETNEETIETVKLDELDKSGLVDLAAQLKVGAPSTLERWGEDRLKAAISEAAAKGQA</sequence>
<gene>
    <name evidence="1" type="ordered locus">Spirs_2495</name>
</gene>
<dbReference type="Proteomes" id="UP000002318">
    <property type="component" value="Chromosome"/>
</dbReference>
<dbReference type="AlphaFoldDB" id="E1R3H7"/>
<reference evidence="1 2" key="1">
    <citation type="journal article" date="2010" name="Stand. Genomic Sci.">
        <title>Complete genome sequence of Spirochaeta smaragdinae type strain (SEBR 4228).</title>
        <authorList>
            <person name="Mavromatis K."/>
            <person name="Yasawong M."/>
            <person name="Chertkov O."/>
            <person name="Lapidus A."/>
            <person name="Lucas S."/>
            <person name="Nolan M."/>
            <person name="Del Rio T.G."/>
            <person name="Tice H."/>
            <person name="Cheng J.F."/>
            <person name="Pitluck S."/>
            <person name="Liolios K."/>
            <person name="Ivanova N."/>
            <person name="Tapia R."/>
            <person name="Han C."/>
            <person name="Bruce D."/>
            <person name="Goodwin L."/>
            <person name="Pati A."/>
            <person name="Chen A."/>
            <person name="Palaniappan K."/>
            <person name="Land M."/>
            <person name="Hauser L."/>
            <person name="Chang Y.J."/>
            <person name="Jeffries C.D."/>
            <person name="Detter J.C."/>
            <person name="Rohde M."/>
            <person name="Brambilla E."/>
            <person name="Spring S."/>
            <person name="Goker M."/>
            <person name="Sikorski J."/>
            <person name="Woyke T."/>
            <person name="Bristow J."/>
            <person name="Eisen J.A."/>
            <person name="Markowitz V."/>
            <person name="Hugenholtz P."/>
            <person name="Klenk H.P."/>
            <person name="Kyrpides N.C."/>
        </authorList>
    </citation>
    <scope>NUCLEOTIDE SEQUENCE [LARGE SCALE GENOMIC DNA]</scope>
    <source>
        <strain evidence="2">DSM 11293 / JCM 15392 / SEBR 4228</strain>
    </source>
</reference>
<evidence type="ECO:0000313" key="1">
    <source>
        <dbReference type="EMBL" id="ADK81608.1"/>
    </source>
</evidence>
<name>E1R3H7_SEDSS</name>
<proteinExistence type="predicted"/>
<dbReference type="KEGG" id="ssm:Spirs_2495"/>
<dbReference type="HOGENOM" id="CLU_2275690_0_0_12"/>
<organism evidence="1 2">
    <name type="scientific">Sediminispirochaeta smaragdinae (strain DSM 11293 / JCM 15392 / SEBR 4228)</name>
    <name type="common">Spirochaeta smaragdinae</name>
    <dbReference type="NCBI Taxonomy" id="573413"/>
    <lineage>
        <taxon>Bacteria</taxon>
        <taxon>Pseudomonadati</taxon>
        <taxon>Spirochaetota</taxon>
        <taxon>Spirochaetia</taxon>
        <taxon>Spirochaetales</taxon>
        <taxon>Spirochaetaceae</taxon>
        <taxon>Sediminispirochaeta</taxon>
    </lineage>
</organism>
<dbReference type="RefSeq" id="WP_013255070.1">
    <property type="nucleotide sequence ID" value="NC_014364.1"/>
</dbReference>
<protein>
    <submittedName>
        <fullName evidence="1">Uncharacterized protein</fullName>
    </submittedName>
</protein>
<evidence type="ECO:0000313" key="2">
    <source>
        <dbReference type="Proteomes" id="UP000002318"/>
    </source>
</evidence>